<evidence type="ECO:0000313" key="2">
    <source>
        <dbReference type="Proteomes" id="UP000070282"/>
    </source>
</evidence>
<reference evidence="2" key="1">
    <citation type="submission" date="2015-12" db="EMBL/GenBank/DDBJ databases">
        <authorList>
            <person name="Lima A."/>
            <person name="Farahani Zayas N."/>
            <person name="Castro Da Silva M.A."/>
            <person name="Cabral A."/>
            <person name="Pessatti M.L."/>
        </authorList>
    </citation>
    <scope>NUCLEOTIDE SEQUENCE [LARGE SCALE GENOMIC DNA]</scope>
    <source>
        <strain evidence="2">LAMA 842</strain>
    </source>
</reference>
<sequence>MILNLVTTLQKLIRRKPLGQPVCLEVRPDGIAWARAAASPGQSLGFVECVSAQRQDTLSKLVDDQGWAGVPAVLVLPIDQYQVFQVERPEGVEDSELADALKWKLKDFLDFSPADAVSDVFAFPEDASRGRGPLVNVVAARKSLVRELIGLVADAGLELDRIDIAELALRNLAARLDQSNRGVALVHLRDRYGQMVICQGDTLYLSRRLELSYDDLRDASSQESAVQSLALEIQRSMDYFESQLGQVPPSTIQLVARDSVLPLNSMLSSYMAAGIEVPEWSQFGLSDALDSRCLPAWSAALGQGSPA</sequence>
<dbReference type="EMBL" id="LOCO01000032">
    <property type="protein sequence ID" value="KXO06626.1"/>
    <property type="molecule type" value="Genomic_DNA"/>
</dbReference>
<gene>
    <name evidence="1" type="ORF">J122_3848</name>
</gene>
<dbReference type="InterPro" id="IPR050696">
    <property type="entry name" value="FtsA/MreB"/>
</dbReference>
<comment type="caution">
    <text evidence="1">The sequence shown here is derived from an EMBL/GenBank/DDBJ whole genome shotgun (WGS) entry which is preliminary data.</text>
</comment>
<name>A0A137S2G1_9GAMM</name>
<dbReference type="PATRIC" id="fig|1306954.6.peg.2682"/>
<proteinExistence type="predicted"/>
<dbReference type="SUPFAM" id="SSF53067">
    <property type="entry name" value="Actin-like ATPase domain"/>
    <property type="match status" value="1"/>
</dbReference>
<dbReference type="PANTHER" id="PTHR32432:SF3">
    <property type="entry name" value="ETHANOLAMINE UTILIZATION PROTEIN EUTJ"/>
    <property type="match status" value="1"/>
</dbReference>
<organism evidence="1 2">
    <name type="scientific">Marinobacter excellens LAMA 842</name>
    <dbReference type="NCBI Taxonomy" id="1306954"/>
    <lineage>
        <taxon>Bacteria</taxon>
        <taxon>Pseudomonadati</taxon>
        <taxon>Pseudomonadota</taxon>
        <taxon>Gammaproteobacteria</taxon>
        <taxon>Pseudomonadales</taxon>
        <taxon>Marinobacteraceae</taxon>
        <taxon>Marinobacter</taxon>
    </lineage>
</organism>
<protein>
    <submittedName>
        <fullName evidence="1">MSHA biogenesis protein MshI</fullName>
    </submittedName>
</protein>
<dbReference type="Gene3D" id="3.30.420.380">
    <property type="match status" value="1"/>
</dbReference>
<accession>A0A137S2G1</accession>
<dbReference type="AlphaFoldDB" id="A0A137S2G1"/>
<dbReference type="PANTHER" id="PTHR32432">
    <property type="entry name" value="CELL DIVISION PROTEIN FTSA-RELATED"/>
    <property type="match status" value="1"/>
</dbReference>
<keyword evidence="2" id="KW-1185">Reference proteome</keyword>
<dbReference type="InterPro" id="IPR043129">
    <property type="entry name" value="ATPase_NBD"/>
</dbReference>
<dbReference type="Proteomes" id="UP000070282">
    <property type="component" value="Unassembled WGS sequence"/>
</dbReference>
<evidence type="ECO:0000313" key="1">
    <source>
        <dbReference type="EMBL" id="KXO06626.1"/>
    </source>
</evidence>